<dbReference type="Proteomes" id="UP001302676">
    <property type="component" value="Unassembled WGS sequence"/>
</dbReference>
<evidence type="ECO:0000259" key="2">
    <source>
        <dbReference type="Pfam" id="PF23868"/>
    </source>
</evidence>
<feature type="compositionally biased region" description="Polar residues" evidence="1">
    <location>
        <begin position="75"/>
        <end position="85"/>
    </location>
</feature>
<reference evidence="3" key="1">
    <citation type="journal article" date="2023" name="Mol. Phylogenet. Evol.">
        <title>Genome-scale phylogeny and comparative genomics of the fungal order Sordariales.</title>
        <authorList>
            <person name="Hensen N."/>
            <person name="Bonometti L."/>
            <person name="Westerberg I."/>
            <person name="Brannstrom I.O."/>
            <person name="Guillou S."/>
            <person name="Cros-Aarteil S."/>
            <person name="Calhoun S."/>
            <person name="Haridas S."/>
            <person name="Kuo A."/>
            <person name="Mondo S."/>
            <person name="Pangilinan J."/>
            <person name="Riley R."/>
            <person name="LaButti K."/>
            <person name="Andreopoulos B."/>
            <person name="Lipzen A."/>
            <person name="Chen C."/>
            <person name="Yan M."/>
            <person name="Daum C."/>
            <person name="Ng V."/>
            <person name="Clum A."/>
            <person name="Steindorff A."/>
            <person name="Ohm R.A."/>
            <person name="Martin F."/>
            <person name="Silar P."/>
            <person name="Natvig D.O."/>
            <person name="Lalanne C."/>
            <person name="Gautier V."/>
            <person name="Ament-Velasquez S.L."/>
            <person name="Kruys A."/>
            <person name="Hutchinson M.I."/>
            <person name="Powell A.J."/>
            <person name="Barry K."/>
            <person name="Miller A.N."/>
            <person name="Grigoriev I.V."/>
            <person name="Debuchy R."/>
            <person name="Gladieux P."/>
            <person name="Hiltunen Thoren M."/>
            <person name="Johannesson H."/>
        </authorList>
    </citation>
    <scope>NUCLEOTIDE SEQUENCE</scope>
    <source>
        <strain evidence="3">CBS 141.50</strain>
    </source>
</reference>
<name>A0AAN6V9I5_9PEZI</name>
<accession>A0AAN6V9I5</accession>
<feature type="compositionally biased region" description="Low complexity" evidence="1">
    <location>
        <begin position="523"/>
        <end position="545"/>
    </location>
</feature>
<dbReference type="EMBL" id="MU853557">
    <property type="protein sequence ID" value="KAK4147222.1"/>
    <property type="molecule type" value="Genomic_DNA"/>
</dbReference>
<dbReference type="AlphaFoldDB" id="A0AAN6V9I5"/>
<dbReference type="InterPro" id="IPR056196">
    <property type="entry name" value="Mmc1_C"/>
</dbReference>
<evidence type="ECO:0000256" key="1">
    <source>
        <dbReference type="SAM" id="MobiDB-lite"/>
    </source>
</evidence>
<dbReference type="GeneID" id="87822016"/>
<dbReference type="PANTHER" id="PTHR38644">
    <property type="entry name" value="EXPRESSED PROTEIN"/>
    <property type="match status" value="1"/>
</dbReference>
<feature type="region of interest" description="Disordered" evidence="1">
    <location>
        <begin position="514"/>
        <end position="550"/>
    </location>
</feature>
<dbReference type="RefSeq" id="XP_062640593.1">
    <property type="nucleotide sequence ID" value="XM_062785403.1"/>
</dbReference>
<proteinExistence type="predicted"/>
<reference evidence="3" key="2">
    <citation type="submission" date="2023-05" db="EMBL/GenBank/DDBJ databases">
        <authorList>
            <consortium name="Lawrence Berkeley National Laboratory"/>
            <person name="Steindorff A."/>
            <person name="Hensen N."/>
            <person name="Bonometti L."/>
            <person name="Westerberg I."/>
            <person name="Brannstrom I.O."/>
            <person name="Guillou S."/>
            <person name="Cros-Aarteil S."/>
            <person name="Calhoun S."/>
            <person name="Haridas S."/>
            <person name="Kuo A."/>
            <person name="Mondo S."/>
            <person name="Pangilinan J."/>
            <person name="Riley R."/>
            <person name="Labutti K."/>
            <person name="Andreopoulos B."/>
            <person name="Lipzen A."/>
            <person name="Chen C."/>
            <person name="Yanf M."/>
            <person name="Daum C."/>
            <person name="Ng V."/>
            <person name="Clum A."/>
            <person name="Ohm R."/>
            <person name="Martin F."/>
            <person name="Silar P."/>
            <person name="Natvig D."/>
            <person name="Lalanne C."/>
            <person name="Gautier V."/>
            <person name="Ament-Velasquez S.L."/>
            <person name="Kruys A."/>
            <person name="Hutchinson M.I."/>
            <person name="Powell A.J."/>
            <person name="Barry K."/>
            <person name="Miller A.N."/>
            <person name="Grigoriev I.V."/>
            <person name="Debuchy R."/>
            <person name="Gladieux P."/>
            <person name="Thoren M.H."/>
            <person name="Johannesson H."/>
        </authorList>
    </citation>
    <scope>NUCLEOTIDE SEQUENCE</scope>
    <source>
        <strain evidence="3">CBS 141.50</strain>
    </source>
</reference>
<protein>
    <recommendedName>
        <fullName evidence="2">Mmc1 C-terminal domain-containing protein</fullName>
    </recommendedName>
</protein>
<evidence type="ECO:0000313" key="4">
    <source>
        <dbReference type="Proteomes" id="UP001302676"/>
    </source>
</evidence>
<dbReference type="Pfam" id="PF23868">
    <property type="entry name" value="Mmc1_C"/>
    <property type="match status" value="1"/>
</dbReference>
<comment type="caution">
    <text evidence="3">The sequence shown here is derived from an EMBL/GenBank/DDBJ whole genome shotgun (WGS) entry which is preliminary data.</text>
</comment>
<keyword evidence="4" id="KW-1185">Reference proteome</keyword>
<gene>
    <name evidence="3" type="ORF">C8A04DRAFT_9222</name>
</gene>
<feature type="region of interest" description="Disordered" evidence="1">
    <location>
        <begin position="57"/>
        <end position="86"/>
    </location>
</feature>
<organism evidence="3 4">
    <name type="scientific">Dichotomopilus funicola</name>
    <dbReference type="NCBI Taxonomy" id="1934379"/>
    <lineage>
        <taxon>Eukaryota</taxon>
        <taxon>Fungi</taxon>
        <taxon>Dikarya</taxon>
        <taxon>Ascomycota</taxon>
        <taxon>Pezizomycotina</taxon>
        <taxon>Sordariomycetes</taxon>
        <taxon>Sordariomycetidae</taxon>
        <taxon>Sordariales</taxon>
        <taxon>Chaetomiaceae</taxon>
        <taxon>Dichotomopilus</taxon>
    </lineage>
</organism>
<dbReference type="PANTHER" id="PTHR38644:SF1">
    <property type="entry name" value="EXPRESSED PROTEIN"/>
    <property type="match status" value="1"/>
</dbReference>
<evidence type="ECO:0000313" key="3">
    <source>
        <dbReference type="EMBL" id="KAK4147222.1"/>
    </source>
</evidence>
<feature type="domain" description="Mmc1 C-terminal" evidence="2">
    <location>
        <begin position="441"/>
        <end position="637"/>
    </location>
</feature>
<dbReference type="Pfam" id="PF23867">
    <property type="entry name" value="Mmc1_N"/>
    <property type="match status" value="1"/>
</dbReference>
<sequence>MPPAWALGRALSRTRGVPHPTKARPRPICLFCSLSTPRRLPLLSTTIPTTTPLLRTQRTPYSALTQTQHKHSREYSSSSTTTNLRSDPRVDLHNALRDLQTLAPAHVHLARLQLALRNLSEPPGHESIRVAVLGVPPSTGPTAAATATARRLLQLALADPLQPAAPWEARLVEGREFNDHDGEHAQALIVRVVGAAEQGGVVLDGTRTGAARATVEIGIETAKEHAIPELKVTAPALKGAEVEMLVGVLPTAAVAAGAGTGGASAVDDAVLVPTPGVAATTAGHVAPVETPVHMALLVGDGVRGAAEILGLSVVEGRDVILGAVQFDNVGEQDLEGCPVVAVNLDTAAEGLALFRANVGNAMRYEALWTEANISQISEWLKKGVLPNEDGDGTLKAPVRNLITSLLRSARTAVQEEETRILGAQPNTTTKGSSPTSVAHLDQALTDWAQGAHQELQQQLDAAFTTRPWSRLRWWKLFWRADDVGMVTSELVGLRFLPQAEKDLIYLAGRIQEASGGGPPPQYTAPSALDTPSTTSSTSTRSTSTCPPWPTTIPHTRTYLQTRTVPALQALAQTLVLQSATLAGLTSTLAALSYLSSVGAYECGAIAALGLVLSFRRFQRKWDAARMYWEGEVREEGRKAIRAAEGSVAGVLEGFVKGGGKGGSGGEVGGRVRELEEVRRVIERAEEALGRLK</sequence>